<feature type="transmembrane region" description="Helical" evidence="7">
    <location>
        <begin position="138"/>
        <end position="155"/>
    </location>
</feature>
<feature type="transmembrane region" description="Helical" evidence="7">
    <location>
        <begin position="60"/>
        <end position="82"/>
    </location>
</feature>
<dbReference type="GeneID" id="103588624"/>
<accession>A0ABM0QJM7</accession>
<reference evidence="9" key="1">
    <citation type="submission" date="2025-08" db="UniProtKB">
        <authorList>
            <consortium name="RefSeq"/>
        </authorList>
    </citation>
    <scope>IDENTIFICATION</scope>
</reference>
<evidence type="ECO:0000256" key="7">
    <source>
        <dbReference type="SAM" id="Phobius"/>
    </source>
</evidence>
<organism evidence="8 9">
    <name type="scientific">Galeopterus variegatus</name>
    <name type="common">Malayan flying lemur</name>
    <name type="synonym">Cynocephalus variegatus</name>
    <dbReference type="NCBI Taxonomy" id="482537"/>
    <lineage>
        <taxon>Eukaryota</taxon>
        <taxon>Metazoa</taxon>
        <taxon>Chordata</taxon>
        <taxon>Craniata</taxon>
        <taxon>Vertebrata</taxon>
        <taxon>Euteleostomi</taxon>
        <taxon>Mammalia</taxon>
        <taxon>Eutheria</taxon>
        <taxon>Euarchontoglires</taxon>
        <taxon>Dermoptera</taxon>
        <taxon>Cynocephalidae</taxon>
        <taxon>Galeopterus</taxon>
    </lineage>
</organism>
<dbReference type="PANTHER" id="PTHR16007">
    <property type="entry name" value="EPIDIDYMAL MEMBRANE PROTEIN E9-RELATED"/>
    <property type="match status" value="1"/>
</dbReference>
<dbReference type="InterPro" id="IPR006904">
    <property type="entry name" value="DUF716"/>
</dbReference>
<keyword evidence="4 7" id="KW-1133">Transmembrane helix</keyword>
<comment type="subcellular location">
    <subcellularLocation>
        <location evidence="1">Membrane</location>
        <topology evidence="1">Multi-pass membrane protein</topology>
    </subcellularLocation>
</comment>
<dbReference type="InterPro" id="IPR042127">
    <property type="entry name" value="TMEM45"/>
</dbReference>
<feature type="region of interest" description="Disordered" evidence="6">
    <location>
        <begin position="281"/>
        <end position="310"/>
    </location>
</feature>
<evidence type="ECO:0000256" key="5">
    <source>
        <dbReference type="ARBA" id="ARBA00023136"/>
    </source>
</evidence>
<evidence type="ECO:0000313" key="8">
    <source>
        <dbReference type="Proteomes" id="UP000694923"/>
    </source>
</evidence>
<evidence type="ECO:0000256" key="4">
    <source>
        <dbReference type="ARBA" id="ARBA00022989"/>
    </source>
</evidence>
<evidence type="ECO:0000256" key="2">
    <source>
        <dbReference type="ARBA" id="ARBA00006948"/>
    </source>
</evidence>
<feature type="transmembrane region" description="Helical" evidence="7">
    <location>
        <begin position="112"/>
        <end position="131"/>
    </location>
</feature>
<dbReference type="RefSeq" id="XP_008568568.1">
    <property type="nucleotide sequence ID" value="XM_008570346.1"/>
</dbReference>
<comment type="similarity">
    <text evidence="2">Belongs to the TMEM45 family.</text>
</comment>
<evidence type="ECO:0000256" key="1">
    <source>
        <dbReference type="ARBA" id="ARBA00004141"/>
    </source>
</evidence>
<dbReference type="PANTHER" id="PTHR16007:SF21">
    <property type="entry name" value="TRANSMEMBRANE PROTEIN 45A"/>
    <property type="match status" value="1"/>
</dbReference>
<dbReference type="Pfam" id="PF04819">
    <property type="entry name" value="DUF716"/>
    <property type="match status" value="1"/>
</dbReference>
<keyword evidence="8" id="KW-1185">Reference proteome</keyword>
<sequence length="310" mass="35275">MMNDSEGKIGLEHPEIMGSFRGHALPGTFFFITGLWWSTKSILKYLCKKQKRTCYVGSKVLFHRIEILEGIVLFGMALTGMAGEQFIPGGPHLTLYDYKLGQWNQLLRWQHFTMYFFFALLGVAEILSFTISSLPVSLPKLMLANALFVEAFIFYNHTHGREMLDIFVHQLLVLVIFLTGLVAFLEFLTWNNVLLELLRSSLILLQGIWFWQIGFVLYPPSGGPAWDLMDHDNILFLAMCFCWHYALTFVIIGANYGFVTWLTSGPHLLRGWAASKNSASIQGDPLPHVSSPPKPKEDYGLFLFQKPSDP</sequence>
<keyword evidence="3 7" id="KW-0812">Transmembrane</keyword>
<feature type="transmembrane region" description="Helical" evidence="7">
    <location>
        <begin position="202"/>
        <end position="221"/>
    </location>
</feature>
<name>A0ABM0QJM7_GALVR</name>
<evidence type="ECO:0000313" key="9">
    <source>
        <dbReference type="RefSeq" id="XP_008568568.1"/>
    </source>
</evidence>
<evidence type="ECO:0000256" key="3">
    <source>
        <dbReference type="ARBA" id="ARBA00022692"/>
    </source>
</evidence>
<protein>
    <submittedName>
        <fullName evidence="9">Transmembrane protein 45A isoform X1</fullName>
    </submittedName>
</protein>
<feature type="transmembrane region" description="Helical" evidence="7">
    <location>
        <begin position="233"/>
        <end position="258"/>
    </location>
</feature>
<feature type="transmembrane region" description="Helical" evidence="7">
    <location>
        <begin position="20"/>
        <end position="39"/>
    </location>
</feature>
<proteinExistence type="inferred from homology"/>
<gene>
    <name evidence="9" type="primary">TMEM45A</name>
</gene>
<keyword evidence="5 7" id="KW-0472">Membrane</keyword>
<feature type="transmembrane region" description="Helical" evidence="7">
    <location>
        <begin position="167"/>
        <end position="190"/>
    </location>
</feature>
<evidence type="ECO:0000256" key="6">
    <source>
        <dbReference type="SAM" id="MobiDB-lite"/>
    </source>
</evidence>
<dbReference type="Proteomes" id="UP000694923">
    <property type="component" value="Unplaced"/>
</dbReference>